<dbReference type="SMART" id="SM00504">
    <property type="entry name" value="Ubox"/>
    <property type="match status" value="1"/>
</dbReference>
<keyword evidence="9 16" id="KW-0227">DNA damage</keyword>
<comment type="subcellular location">
    <subcellularLocation>
        <location evidence="1 16">Nucleus</location>
    </subcellularLocation>
</comment>
<dbReference type="PANTHER" id="PTHR43995:SF1">
    <property type="entry name" value="PRE-MRNA-PROCESSING FACTOR 19"/>
    <property type="match status" value="1"/>
</dbReference>
<dbReference type="GO" id="GO:0071006">
    <property type="term" value="C:U2-type catalytic step 1 spliceosome"/>
    <property type="evidence" value="ECO:0007669"/>
    <property type="project" value="TreeGrafter"/>
</dbReference>
<feature type="repeat" description="WD" evidence="15">
    <location>
        <begin position="274"/>
        <end position="315"/>
    </location>
</feature>
<evidence type="ECO:0000256" key="13">
    <source>
        <dbReference type="ARBA" id="ARBA00023204"/>
    </source>
</evidence>
<protein>
    <recommendedName>
        <fullName evidence="16">Pre-mRNA-processing factor 19</fullName>
        <ecNumber evidence="16">2.3.2.27</ecNumber>
    </recommendedName>
</protein>
<sequence length="473" mass="50266">MLCAISGEAPQFPVASTKSGNVFEKGLIEAYIAENGKDPVTGEELTLDDLVELKSSRTVPPRPPTLTSIPSLLSVFQNEWDALALETYTLRQHLTQTRQELSRALYEHDAAVRVITRLSRERDEAREALSKIAINGGVPTNGDAMQVDGQGLSETLVAKVEATQQGLSKTRRKRAVPEDWATSETFQSFSPVYKSECSYAGARTVSIDPSGDLALFGGSDGNAGVFSISQNRLIREFPVGSSVTDSLWAGNRTVTGTSAGIVKIFEDGNELASFSGHAGEVTGLALHASGEILASVGVDKSYILYDLISSAMLLQIFTNSALTCAQFHPDGHLLATGGADGQIKVFDVKTGENAANFDATGPIQAISFSENGTWLASVGRGSSSVSIWDLRKGEQIKVLETGGQVNDIQWDYTGQFLATAGPSGITIQHYAKSSKAWSEPLKSGVPSVAVAWCSKARNLISLNEGALTVLGSS</sequence>
<dbReference type="FunFam" id="3.30.40.10:FF:000027">
    <property type="entry name" value="Pre-mRNA-processing factor 19, putative"/>
    <property type="match status" value="1"/>
</dbReference>
<evidence type="ECO:0000256" key="14">
    <source>
        <dbReference type="ARBA" id="ARBA00023242"/>
    </source>
</evidence>
<evidence type="ECO:0000256" key="15">
    <source>
        <dbReference type="PROSITE-ProRule" id="PRU00221"/>
    </source>
</evidence>
<evidence type="ECO:0000256" key="3">
    <source>
        <dbReference type="ARBA" id="ARBA00006388"/>
    </source>
</evidence>
<feature type="repeat" description="WD" evidence="15">
    <location>
        <begin position="319"/>
        <end position="356"/>
    </location>
</feature>
<dbReference type="Gene3D" id="3.30.40.10">
    <property type="entry name" value="Zinc/RING finger domain, C3HC4 (zinc finger)"/>
    <property type="match status" value="1"/>
</dbReference>
<dbReference type="InterPro" id="IPR038959">
    <property type="entry name" value="Prp19"/>
</dbReference>
<dbReference type="GO" id="GO:0000398">
    <property type="term" value="P:mRNA splicing, via spliceosome"/>
    <property type="evidence" value="ECO:0007669"/>
    <property type="project" value="InterPro"/>
</dbReference>
<dbReference type="PANTHER" id="PTHR43995">
    <property type="entry name" value="PRE-MRNA-PROCESSING FACTOR 19"/>
    <property type="match status" value="1"/>
</dbReference>
<gene>
    <name evidence="18" type="ORF">JMJ35_009745</name>
</gene>
<evidence type="ECO:0000313" key="19">
    <source>
        <dbReference type="Proteomes" id="UP001166286"/>
    </source>
</evidence>
<comment type="pathway">
    <text evidence="2 16">Protein modification; protein ubiquitination.</text>
</comment>
<name>A0AA39QSX5_9LECA</name>
<evidence type="ECO:0000256" key="10">
    <source>
        <dbReference type="ARBA" id="ARBA00022786"/>
    </source>
</evidence>
<dbReference type="Proteomes" id="UP001166286">
    <property type="component" value="Unassembled WGS sequence"/>
</dbReference>
<dbReference type="InterPro" id="IPR001680">
    <property type="entry name" value="WD40_rpt"/>
</dbReference>
<evidence type="ECO:0000256" key="16">
    <source>
        <dbReference type="RuleBase" id="RU367101"/>
    </source>
</evidence>
<keyword evidence="13 16" id="KW-0234">DNA repair</keyword>
<keyword evidence="14 16" id="KW-0539">Nucleus</keyword>
<dbReference type="GO" id="GO:0005737">
    <property type="term" value="C:cytoplasm"/>
    <property type="evidence" value="ECO:0007669"/>
    <property type="project" value="TreeGrafter"/>
</dbReference>
<evidence type="ECO:0000256" key="2">
    <source>
        <dbReference type="ARBA" id="ARBA00004906"/>
    </source>
</evidence>
<dbReference type="Pfam" id="PF08606">
    <property type="entry name" value="Prp19"/>
    <property type="match status" value="1"/>
</dbReference>
<comment type="similarity">
    <text evidence="3 16">Belongs to the WD repeat PRP19 family.</text>
</comment>
<keyword evidence="11" id="KW-0697">Rotamase</keyword>
<dbReference type="GO" id="GO:0061630">
    <property type="term" value="F:ubiquitin protein ligase activity"/>
    <property type="evidence" value="ECO:0007669"/>
    <property type="project" value="UniProtKB-UniRule"/>
</dbReference>
<organism evidence="18 19">
    <name type="scientific">Cladonia borealis</name>
    <dbReference type="NCBI Taxonomy" id="184061"/>
    <lineage>
        <taxon>Eukaryota</taxon>
        <taxon>Fungi</taxon>
        <taxon>Dikarya</taxon>
        <taxon>Ascomycota</taxon>
        <taxon>Pezizomycotina</taxon>
        <taxon>Lecanoromycetes</taxon>
        <taxon>OSLEUM clade</taxon>
        <taxon>Lecanoromycetidae</taxon>
        <taxon>Lecanorales</taxon>
        <taxon>Lecanorineae</taxon>
        <taxon>Cladoniaceae</taxon>
        <taxon>Cladonia</taxon>
    </lineage>
</organism>
<dbReference type="AlphaFoldDB" id="A0AA39QSX5"/>
<comment type="caution">
    <text evidence="18">The sequence shown here is derived from an EMBL/GenBank/DDBJ whole genome shotgun (WGS) entry which is preliminary data.</text>
</comment>
<comment type="subunit">
    <text evidence="16">Homotetramer.</text>
</comment>
<evidence type="ECO:0000256" key="11">
    <source>
        <dbReference type="ARBA" id="ARBA00023110"/>
    </source>
</evidence>
<dbReference type="SMART" id="SM00320">
    <property type="entry name" value="WD40"/>
    <property type="match status" value="6"/>
</dbReference>
<evidence type="ECO:0000256" key="1">
    <source>
        <dbReference type="ARBA" id="ARBA00004123"/>
    </source>
</evidence>
<keyword evidence="19" id="KW-1185">Reference proteome</keyword>
<dbReference type="GO" id="GO:0070534">
    <property type="term" value="P:protein K63-linked ubiquitination"/>
    <property type="evidence" value="ECO:0007669"/>
    <property type="project" value="UniProtKB-UniRule"/>
</dbReference>
<dbReference type="SUPFAM" id="SSF50978">
    <property type="entry name" value="WD40 repeat-like"/>
    <property type="match status" value="1"/>
</dbReference>
<dbReference type="PROSITE" id="PS51698">
    <property type="entry name" value="U_BOX"/>
    <property type="match status" value="1"/>
</dbReference>
<comment type="catalytic activity">
    <reaction evidence="16">
        <text>S-ubiquitinyl-[E2 ubiquitin-conjugating enzyme]-L-cysteine + [acceptor protein]-L-lysine = [E2 ubiquitin-conjugating enzyme]-L-cysteine + N(6)-ubiquitinyl-[acceptor protein]-L-lysine.</text>
        <dbReference type="EC" id="2.3.2.27"/>
    </reaction>
</comment>
<dbReference type="PROSITE" id="PS50082">
    <property type="entry name" value="WD_REPEATS_2"/>
    <property type="match status" value="2"/>
</dbReference>
<feature type="domain" description="U-box" evidence="17">
    <location>
        <begin position="1"/>
        <end position="70"/>
    </location>
</feature>
<keyword evidence="4 15" id="KW-0853">WD repeat</keyword>
<evidence type="ECO:0000256" key="8">
    <source>
        <dbReference type="ARBA" id="ARBA00022737"/>
    </source>
</evidence>
<dbReference type="EMBL" id="JAFEKC020000022">
    <property type="protein sequence ID" value="KAK0507856.1"/>
    <property type="molecule type" value="Genomic_DNA"/>
</dbReference>
<evidence type="ECO:0000256" key="6">
    <source>
        <dbReference type="ARBA" id="ARBA00022679"/>
    </source>
</evidence>
<dbReference type="SUPFAM" id="SSF57850">
    <property type="entry name" value="RING/U-box"/>
    <property type="match status" value="1"/>
</dbReference>
<keyword evidence="10 16" id="KW-0833">Ubl conjugation pathway</keyword>
<dbReference type="Pfam" id="PF00400">
    <property type="entry name" value="WD40"/>
    <property type="match status" value="3"/>
</dbReference>
<evidence type="ECO:0000259" key="17">
    <source>
        <dbReference type="PROSITE" id="PS51698"/>
    </source>
</evidence>
<evidence type="ECO:0000256" key="5">
    <source>
        <dbReference type="ARBA" id="ARBA00022664"/>
    </source>
</evidence>
<keyword evidence="5 16" id="KW-0507">mRNA processing</keyword>
<dbReference type="InterPro" id="IPR015943">
    <property type="entry name" value="WD40/YVTN_repeat-like_dom_sf"/>
</dbReference>
<evidence type="ECO:0000256" key="4">
    <source>
        <dbReference type="ARBA" id="ARBA00022574"/>
    </source>
</evidence>
<dbReference type="InterPro" id="IPR003613">
    <property type="entry name" value="Ubox_domain"/>
</dbReference>
<dbReference type="InterPro" id="IPR055340">
    <property type="entry name" value="RING-Ubox_PRP19"/>
</dbReference>
<dbReference type="GO" id="GO:0003755">
    <property type="term" value="F:peptidyl-prolyl cis-trans isomerase activity"/>
    <property type="evidence" value="ECO:0007669"/>
    <property type="project" value="UniProtKB-KW"/>
</dbReference>
<dbReference type="CDD" id="cd16656">
    <property type="entry name" value="RING-Ubox_PRP19"/>
    <property type="match status" value="1"/>
</dbReference>
<keyword evidence="7 16" id="KW-0747">Spliceosome</keyword>
<keyword evidence="11" id="KW-0413">Isomerase</keyword>
<keyword evidence="12 16" id="KW-0508">mRNA splicing</keyword>
<keyword evidence="6 16" id="KW-0808">Transferase</keyword>
<dbReference type="GO" id="GO:0006281">
    <property type="term" value="P:DNA repair"/>
    <property type="evidence" value="ECO:0007669"/>
    <property type="project" value="UniProtKB-KW"/>
</dbReference>
<dbReference type="InterPro" id="IPR013915">
    <property type="entry name" value="Prp19_cc"/>
</dbReference>
<evidence type="ECO:0000313" key="18">
    <source>
        <dbReference type="EMBL" id="KAK0507856.1"/>
    </source>
</evidence>
<evidence type="ECO:0000256" key="9">
    <source>
        <dbReference type="ARBA" id="ARBA00022763"/>
    </source>
</evidence>
<dbReference type="EC" id="2.3.2.27" evidence="16"/>
<reference evidence="18" key="1">
    <citation type="submission" date="2023-03" db="EMBL/GenBank/DDBJ databases">
        <title>Complete genome of Cladonia borealis.</title>
        <authorList>
            <person name="Park H."/>
        </authorList>
    </citation>
    <scope>NUCLEOTIDE SEQUENCE</scope>
    <source>
        <strain evidence="18">ANT050790</strain>
    </source>
</reference>
<dbReference type="InterPro" id="IPR036322">
    <property type="entry name" value="WD40_repeat_dom_sf"/>
</dbReference>
<proteinExistence type="inferred from homology"/>
<keyword evidence="8" id="KW-0677">Repeat</keyword>
<dbReference type="Gene3D" id="2.130.10.10">
    <property type="entry name" value="YVTN repeat-like/Quinoprotein amine dehydrogenase"/>
    <property type="match status" value="1"/>
</dbReference>
<accession>A0AA39QSX5</accession>
<dbReference type="InterPro" id="IPR013083">
    <property type="entry name" value="Znf_RING/FYVE/PHD"/>
</dbReference>
<dbReference type="GO" id="GO:0000974">
    <property type="term" value="C:Prp19 complex"/>
    <property type="evidence" value="ECO:0007669"/>
    <property type="project" value="UniProtKB-UniRule"/>
</dbReference>
<evidence type="ECO:0000256" key="12">
    <source>
        <dbReference type="ARBA" id="ARBA00023187"/>
    </source>
</evidence>
<comment type="function">
    <text evidence="16">Ubiquitin-protein ligase which is mainly involved pre-mRNA splicing and DNA repair. Required for pre-mRNA splicing as component of the spliceosome.</text>
</comment>
<evidence type="ECO:0000256" key="7">
    <source>
        <dbReference type="ARBA" id="ARBA00022728"/>
    </source>
</evidence>